<dbReference type="InterPro" id="IPR020046">
    <property type="entry name" value="5-3_exonucl_a-hlix_arch_N"/>
</dbReference>
<feature type="domain" description="3'-5' exonuclease" evidence="18">
    <location>
        <begin position="298"/>
        <end position="472"/>
    </location>
</feature>
<dbReference type="InterPro" id="IPR029060">
    <property type="entry name" value="PIN-like_dom_sf"/>
</dbReference>
<evidence type="ECO:0000259" key="19">
    <source>
        <dbReference type="SMART" id="SM00475"/>
    </source>
</evidence>
<evidence type="ECO:0000256" key="4">
    <source>
        <dbReference type="ARBA" id="ARBA00020311"/>
    </source>
</evidence>
<dbReference type="EC" id="2.7.7.7" evidence="3 16"/>
<evidence type="ECO:0000256" key="3">
    <source>
        <dbReference type="ARBA" id="ARBA00012417"/>
    </source>
</evidence>
<dbReference type="InterPro" id="IPR002562">
    <property type="entry name" value="3'-5'_exonuclease_dom"/>
</dbReference>
<dbReference type="CDD" id="cd09898">
    <property type="entry name" value="H3TH_53EXO"/>
    <property type="match status" value="1"/>
</dbReference>
<evidence type="ECO:0000313" key="21">
    <source>
        <dbReference type="EMBL" id="TPR15364.1"/>
    </source>
</evidence>
<sequence>MAEKRLLLIDGNSIIYKAFYALIKQVERFTNNKGVHTSAIYGFNNMLDIMLDKVNPTHALVAFDAGKTTFRTKMYSGYKSGRHKTPDELLEQFKYVKQMLDARGIKTYELDNYEADDIIGTLSKKADEAGFETTVVTGDNDLTQLCSDKTTVSISNRGVSGVTHYDTDYVKETMGIKPSQIIDWKSLKGDASDNYPGVQGVGDKTSLKLIKQFDSVENLYNHLDEVSGKKLKEHLIDDKEEAFLDKKLARIDRDAPIEIELDNLNYLGDDRDKLVNFYREMNFRKFLSQMDFDESESMKKIKYSEINNDNLKVISDNVPSEVTFYLGIDGENYHIDPFIGFAIRINESIYVSDNIDMLNRPEIKGILENDKITKNLFDAKRTYVGLNRLGISLKNVRLDLLLASYLLNTNDNSNDLGKVANEHDYFEVQSDDDVYGKGAKRKIPSEDKLFEHFARKLMAINSLKDKLFSELKDNNQLDLYNNVELPLTFVLSRMEIAGIVVDSDVLKEMSSKLTERLNEIQQKIYNEAGTEFNIASPKQLGEILFEKLHLPILKKTKTGYSTAVDVLEKLAPDYPIVQSVLDYRQINKILSTYVEGLLKDIHPNDHKVHTRYLQTLTQTGRLSSVDPNLQNIPVRTEEGRKIRQAFVPSHKDWEIFSSDYSQIELRVLASISNDKNMQDEFIHNDDIHASTARRIFGLSNNSEVTPELRRQAKAVNFGIVYGISDFGLARNTGISRSDAKKFIEKYFNEYPSVKNYMDNIVQKAKNNGYVETILNRRRYLPDINSRNFHQRSFAARTAMNSPIQGSAADIIKIAMLKMEKALKDNHLKAKMLLQVHDELIFEAPKEEIKTLSKLVPKVMDSAVKLQVPLNVKSHYGSNWYNIK</sequence>
<evidence type="ECO:0000256" key="1">
    <source>
        <dbReference type="ARBA" id="ARBA00007705"/>
    </source>
</evidence>
<dbReference type="InterPro" id="IPR036279">
    <property type="entry name" value="5-3_exonuclease_C_sf"/>
</dbReference>
<reference evidence="21 22" key="1">
    <citation type="submission" date="2018-08" db="EMBL/GenBank/DDBJ databases">
        <title>Comparative genomics of wild bee and flower associated Lactobacillus reveals potential adaptation to the bee host.</title>
        <authorList>
            <person name="Vuong H.Q."/>
            <person name="Mcfrederick Q.S."/>
        </authorList>
    </citation>
    <scope>NUCLEOTIDE SEQUENCE [LARGE SCALE GENOMIC DNA]</scope>
    <source>
        <strain evidence="21 22">HV_04</strain>
    </source>
</reference>
<dbReference type="RefSeq" id="WP_105987780.1">
    <property type="nucleotide sequence ID" value="NZ_POST01000002.1"/>
</dbReference>
<dbReference type="PRINTS" id="PR00868">
    <property type="entry name" value="DNAPOLI"/>
</dbReference>
<dbReference type="InterPro" id="IPR002298">
    <property type="entry name" value="DNA_polymerase_A"/>
</dbReference>
<dbReference type="Proteomes" id="UP000767392">
    <property type="component" value="Unassembled WGS sequence"/>
</dbReference>
<keyword evidence="13 17" id="KW-0238">DNA-binding</keyword>
<evidence type="ECO:0000256" key="16">
    <source>
        <dbReference type="NCBIfam" id="TIGR00593"/>
    </source>
</evidence>
<comment type="catalytic activity">
    <reaction evidence="15 17">
        <text>DNA(n) + a 2'-deoxyribonucleoside 5'-triphosphate = DNA(n+1) + diphosphate</text>
        <dbReference type="Rhea" id="RHEA:22508"/>
        <dbReference type="Rhea" id="RHEA-COMP:17339"/>
        <dbReference type="Rhea" id="RHEA-COMP:17340"/>
        <dbReference type="ChEBI" id="CHEBI:33019"/>
        <dbReference type="ChEBI" id="CHEBI:61560"/>
        <dbReference type="ChEBI" id="CHEBI:173112"/>
        <dbReference type="EC" id="2.7.7.7"/>
    </reaction>
</comment>
<dbReference type="Gene3D" id="3.30.420.10">
    <property type="entry name" value="Ribonuclease H-like superfamily/Ribonuclease H"/>
    <property type="match status" value="1"/>
</dbReference>
<keyword evidence="14 17" id="KW-0234">DNA repair</keyword>
<evidence type="ECO:0000256" key="8">
    <source>
        <dbReference type="ARBA" id="ARBA00022722"/>
    </source>
</evidence>
<keyword evidence="9 17" id="KW-0227">DNA damage</keyword>
<dbReference type="CDD" id="cd09859">
    <property type="entry name" value="PIN_53EXO"/>
    <property type="match status" value="1"/>
</dbReference>
<dbReference type="Pfam" id="PF00476">
    <property type="entry name" value="DNA_pol_A"/>
    <property type="match status" value="1"/>
</dbReference>
<dbReference type="SMART" id="SM00279">
    <property type="entry name" value="HhH2"/>
    <property type="match status" value="1"/>
</dbReference>
<dbReference type="NCBIfam" id="TIGR00593">
    <property type="entry name" value="pola"/>
    <property type="match status" value="1"/>
</dbReference>
<dbReference type="SMART" id="SM00475">
    <property type="entry name" value="53EXOc"/>
    <property type="match status" value="1"/>
</dbReference>
<dbReference type="Pfam" id="PF01367">
    <property type="entry name" value="5_3_exonuc"/>
    <property type="match status" value="1"/>
</dbReference>
<dbReference type="Pfam" id="PF02739">
    <property type="entry name" value="5_3_exonuc_N"/>
    <property type="match status" value="1"/>
</dbReference>
<comment type="similarity">
    <text evidence="1 17">Belongs to the DNA polymerase type-A family.</text>
</comment>
<name>A0ABY2YUC0_9LACO</name>
<evidence type="ECO:0000256" key="17">
    <source>
        <dbReference type="RuleBase" id="RU004460"/>
    </source>
</evidence>
<dbReference type="Gene3D" id="3.40.50.1010">
    <property type="entry name" value="5'-nuclease"/>
    <property type="match status" value="1"/>
</dbReference>
<dbReference type="PANTHER" id="PTHR10133">
    <property type="entry name" value="DNA POLYMERASE I"/>
    <property type="match status" value="1"/>
</dbReference>
<evidence type="ECO:0000256" key="11">
    <source>
        <dbReference type="ARBA" id="ARBA00022839"/>
    </source>
</evidence>
<dbReference type="InterPro" id="IPR043502">
    <property type="entry name" value="DNA/RNA_pol_sf"/>
</dbReference>
<dbReference type="CDD" id="cd08637">
    <property type="entry name" value="DNA_pol_A_pol_I_C"/>
    <property type="match status" value="1"/>
</dbReference>
<dbReference type="NCBIfam" id="NF004397">
    <property type="entry name" value="PRK05755.1"/>
    <property type="match status" value="1"/>
</dbReference>
<dbReference type="SMART" id="SM00482">
    <property type="entry name" value="POLAc"/>
    <property type="match status" value="1"/>
</dbReference>
<dbReference type="InterPro" id="IPR019760">
    <property type="entry name" value="DNA-dir_DNA_pol_A_CS"/>
</dbReference>
<evidence type="ECO:0000256" key="7">
    <source>
        <dbReference type="ARBA" id="ARBA00022705"/>
    </source>
</evidence>
<evidence type="ECO:0000256" key="6">
    <source>
        <dbReference type="ARBA" id="ARBA00022695"/>
    </source>
</evidence>
<dbReference type="Pfam" id="PF22619">
    <property type="entry name" value="DNA_polI_exo1"/>
    <property type="match status" value="1"/>
</dbReference>
<dbReference type="SMART" id="SM00474">
    <property type="entry name" value="35EXOc"/>
    <property type="match status" value="1"/>
</dbReference>
<feature type="domain" description="5'-3' exonuclease" evidence="19">
    <location>
        <begin position="4"/>
        <end position="267"/>
    </location>
</feature>
<keyword evidence="8" id="KW-0540">Nuclease</keyword>
<proteinExistence type="inferred from homology"/>
<evidence type="ECO:0000256" key="10">
    <source>
        <dbReference type="ARBA" id="ARBA00022801"/>
    </source>
</evidence>
<protein>
    <recommendedName>
        <fullName evidence="4 16">DNA polymerase I</fullName>
        <ecNumber evidence="3 16">2.7.7.7</ecNumber>
    </recommendedName>
</protein>
<dbReference type="PROSITE" id="PS00447">
    <property type="entry name" value="DNA_POLYMERASE_A"/>
    <property type="match status" value="1"/>
</dbReference>
<keyword evidence="12 17" id="KW-0239">DNA-directed DNA polymerase</keyword>
<dbReference type="Gene3D" id="1.10.150.20">
    <property type="entry name" value="5' to 3' exonuclease, C-terminal subdomain"/>
    <property type="match status" value="2"/>
</dbReference>
<dbReference type="SUPFAM" id="SSF56672">
    <property type="entry name" value="DNA/RNA polymerases"/>
    <property type="match status" value="1"/>
</dbReference>
<dbReference type="SUPFAM" id="SSF53098">
    <property type="entry name" value="Ribonuclease H-like"/>
    <property type="match status" value="1"/>
</dbReference>
<comment type="subunit">
    <text evidence="2 17">Single-chain monomer with multiple functions.</text>
</comment>
<keyword evidence="7 17" id="KW-0235">DNA replication</keyword>
<keyword evidence="6 17" id="KW-0548">Nucleotidyltransferase</keyword>
<keyword evidence="10" id="KW-0378">Hydrolase</keyword>
<dbReference type="InterPro" id="IPR002421">
    <property type="entry name" value="5-3_exonuclease"/>
</dbReference>
<dbReference type="InterPro" id="IPR054690">
    <property type="entry name" value="DNA_polI_exonuclease"/>
</dbReference>
<evidence type="ECO:0000256" key="9">
    <source>
        <dbReference type="ARBA" id="ARBA00022763"/>
    </source>
</evidence>
<dbReference type="InterPro" id="IPR001098">
    <property type="entry name" value="DNA-dir_DNA_pol_A_palm_dom"/>
</dbReference>
<evidence type="ECO:0000256" key="14">
    <source>
        <dbReference type="ARBA" id="ARBA00023204"/>
    </source>
</evidence>
<keyword evidence="11" id="KW-0269">Exonuclease</keyword>
<evidence type="ECO:0000259" key="18">
    <source>
        <dbReference type="SMART" id="SM00474"/>
    </source>
</evidence>
<feature type="domain" description="DNA-directed DNA polymerase family A palm" evidence="20">
    <location>
        <begin position="639"/>
        <end position="847"/>
    </location>
</feature>
<dbReference type="InterPro" id="IPR008918">
    <property type="entry name" value="HhH2"/>
</dbReference>
<dbReference type="InterPro" id="IPR012337">
    <property type="entry name" value="RNaseH-like_sf"/>
</dbReference>
<accession>A0ABY2YUC0</accession>
<dbReference type="EMBL" id="QUAM01000002">
    <property type="protein sequence ID" value="TPR15364.1"/>
    <property type="molecule type" value="Genomic_DNA"/>
</dbReference>
<evidence type="ECO:0000256" key="2">
    <source>
        <dbReference type="ARBA" id="ARBA00011541"/>
    </source>
</evidence>
<evidence type="ECO:0000256" key="12">
    <source>
        <dbReference type="ARBA" id="ARBA00022932"/>
    </source>
</evidence>
<evidence type="ECO:0000313" key="22">
    <source>
        <dbReference type="Proteomes" id="UP000767392"/>
    </source>
</evidence>
<evidence type="ECO:0000259" key="20">
    <source>
        <dbReference type="SMART" id="SM00482"/>
    </source>
</evidence>
<dbReference type="SUPFAM" id="SSF88723">
    <property type="entry name" value="PIN domain-like"/>
    <property type="match status" value="1"/>
</dbReference>
<evidence type="ECO:0000256" key="15">
    <source>
        <dbReference type="ARBA" id="ARBA00049244"/>
    </source>
</evidence>
<keyword evidence="5 17" id="KW-0808">Transferase</keyword>
<dbReference type="PANTHER" id="PTHR10133:SF27">
    <property type="entry name" value="DNA POLYMERASE NU"/>
    <property type="match status" value="1"/>
</dbReference>
<dbReference type="Gene3D" id="1.20.1060.10">
    <property type="entry name" value="Taq DNA Polymerase, Chain T, domain 4"/>
    <property type="match status" value="1"/>
</dbReference>
<comment type="caution">
    <text evidence="21">The sequence shown here is derived from an EMBL/GenBank/DDBJ whole genome shotgun (WGS) entry which is preliminary data.</text>
</comment>
<keyword evidence="22" id="KW-1185">Reference proteome</keyword>
<dbReference type="SUPFAM" id="SSF47807">
    <property type="entry name" value="5' to 3' exonuclease, C-terminal subdomain"/>
    <property type="match status" value="1"/>
</dbReference>
<evidence type="ECO:0000256" key="13">
    <source>
        <dbReference type="ARBA" id="ARBA00023125"/>
    </source>
</evidence>
<gene>
    <name evidence="17" type="primary">polA</name>
    <name evidence="21" type="ORF">DY048_03605</name>
</gene>
<evidence type="ECO:0000256" key="5">
    <source>
        <dbReference type="ARBA" id="ARBA00022679"/>
    </source>
</evidence>
<dbReference type="InterPro" id="IPR018320">
    <property type="entry name" value="DNA_polymerase_1"/>
</dbReference>
<organism evidence="21 22">
    <name type="scientific">Apilactobacillus timberlakei</name>
    <dbReference type="NCBI Taxonomy" id="2008380"/>
    <lineage>
        <taxon>Bacteria</taxon>
        <taxon>Bacillati</taxon>
        <taxon>Bacillota</taxon>
        <taxon>Bacilli</taxon>
        <taxon>Lactobacillales</taxon>
        <taxon>Lactobacillaceae</taxon>
        <taxon>Apilactobacillus</taxon>
    </lineage>
</organism>
<dbReference type="InterPro" id="IPR020045">
    <property type="entry name" value="DNA_polI_H3TH"/>
</dbReference>
<dbReference type="CDD" id="cd06140">
    <property type="entry name" value="DNA_polA_I_Bacillus_like_exo"/>
    <property type="match status" value="1"/>
</dbReference>
<dbReference type="InterPro" id="IPR036397">
    <property type="entry name" value="RNaseH_sf"/>
</dbReference>
<dbReference type="Gene3D" id="3.30.70.370">
    <property type="match status" value="1"/>
</dbReference>